<keyword evidence="4" id="KW-0472">Membrane</keyword>
<evidence type="ECO:0000256" key="2">
    <source>
        <dbReference type="ARBA" id="ARBA00022737"/>
    </source>
</evidence>
<dbReference type="InterPro" id="IPR011098">
    <property type="entry name" value="G5_dom"/>
</dbReference>
<dbReference type="PROSITE" id="PS51109">
    <property type="entry name" value="G5"/>
    <property type="match status" value="1"/>
</dbReference>
<proteinExistence type="predicted"/>
<dbReference type="Pfam" id="PF17966">
    <property type="entry name" value="Muc_B2"/>
    <property type="match status" value="3"/>
</dbReference>
<dbReference type="InterPro" id="IPR009459">
    <property type="entry name" value="MucBP_dom"/>
</dbReference>
<comment type="caution">
    <text evidence="6">The sequence shown here is derived from an EMBL/GenBank/DDBJ whole genome shotgun (WGS) entry which is preliminary data.</text>
</comment>
<dbReference type="EMBL" id="MWWT01000005">
    <property type="protein sequence ID" value="OZG54227.1"/>
    <property type="molecule type" value="Genomic_DNA"/>
</dbReference>
<dbReference type="Pfam" id="PF07501">
    <property type="entry name" value="G5"/>
    <property type="match status" value="1"/>
</dbReference>
<organism evidence="6 7">
    <name type="scientific">Alloscardovia macacae</name>
    <dbReference type="NCBI Taxonomy" id="1160091"/>
    <lineage>
        <taxon>Bacteria</taxon>
        <taxon>Bacillati</taxon>
        <taxon>Actinomycetota</taxon>
        <taxon>Actinomycetes</taxon>
        <taxon>Bifidobacteriales</taxon>
        <taxon>Bifidobacteriaceae</taxon>
        <taxon>Alloscardovia</taxon>
    </lineage>
</organism>
<protein>
    <submittedName>
        <fullName evidence="6">Collagen adhesin</fullName>
    </submittedName>
</protein>
<reference evidence="6 7" key="1">
    <citation type="journal article" date="2017" name="BMC Genomics">
        <title>Comparative genomic and phylogenomic analyses of the Bifidobacteriaceae family.</title>
        <authorList>
            <person name="Lugli G.A."/>
            <person name="Milani C."/>
            <person name="Turroni F."/>
            <person name="Duranti S."/>
            <person name="Mancabelli L."/>
            <person name="Mangifesta M."/>
            <person name="Ferrario C."/>
            <person name="Modesto M."/>
            <person name="Mattarelli P."/>
            <person name="Jiri K."/>
            <person name="van Sinderen D."/>
            <person name="Ventura M."/>
        </authorList>
    </citation>
    <scope>NUCLEOTIDE SEQUENCE [LARGE SCALE GENOMIC DNA]</scope>
    <source>
        <strain evidence="6 7">DSM 24762</strain>
    </source>
</reference>
<dbReference type="SMART" id="SM01208">
    <property type="entry name" value="G5"/>
    <property type="match status" value="1"/>
</dbReference>
<dbReference type="Gene3D" id="2.20.230.10">
    <property type="entry name" value="Resuscitation-promoting factor rpfb"/>
    <property type="match status" value="1"/>
</dbReference>
<feature type="region of interest" description="Disordered" evidence="3">
    <location>
        <begin position="131"/>
        <end position="163"/>
    </location>
</feature>
<keyword evidence="6" id="KW-0176">Collagen</keyword>
<dbReference type="InterPro" id="IPR041495">
    <property type="entry name" value="Mub_B2"/>
</dbReference>
<keyword evidence="4" id="KW-1133">Transmembrane helix</keyword>
<dbReference type="Gene3D" id="3.10.20.320">
    <property type="entry name" value="Putative peptidoglycan bound protein (lpxtg motif)"/>
    <property type="match status" value="1"/>
</dbReference>
<dbReference type="Proteomes" id="UP000243657">
    <property type="component" value="Unassembled WGS sequence"/>
</dbReference>
<evidence type="ECO:0000313" key="7">
    <source>
        <dbReference type="Proteomes" id="UP000243657"/>
    </source>
</evidence>
<evidence type="ECO:0000313" key="6">
    <source>
        <dbReference type="EMBL" id="OZG54227.1"/>
    </source>
</evidence>
<keyword evidence="1" id="KW-0732">Signal</keyword>
<dbReference type="Gene3D" id="2.60.40.4300">
    <property type="match status" value="3"/>
</dbReference>
<evidence type="ECO:0000256" key="3">
    <source>
        <dbReference type="SAM" id="MobiDB-lite"/>
    </source>
</evidence>
<keyword evidence="7" id="KW-1185">Reference proteome</keyword>
<sequence length="1106" mass="120928">MRITRTCTTTGAAKCGVYESTYGANFGVLDGNGLYMPHWDSYFDPGAGREDRIVISQGISLAPHSSVTFNVTSRIAIDCGYPHDAVKVKLIAPFDDEIGPGLGDDNGYENGTIEEQLSRVIHGEVTTTIDKSSSCIPNQDVDVSAKRSTPNMHIPSGESGNTHEYEVTFTNKSDRDYTDLPVSDQLYVSSTTYRNDSHYRITCKNSTGTAKCPEWVDNTDRPIPAENLNADLQEHKGISLFGKKSNYSVNLPAHSSIVLSVAITMNYPCGVQWVGYEAALDSAFYDWHTDTSFELGGPRSFDYHRQPGHEYDNKMFGYFDADSCPAPKITVKSTAATDSLPILGQPMVYTVEYENATDSPADIESGQKFVSSDILDSYSAEISCTSVNGAHCPFAEKTVSGNNIYNAYLRKSDVYDYHYQGMILDWNDGNKLAMPAHSKLVFTIKRTISAPCRADGQVDTYTSNVVWNKWYESYNTPGEKKTTFICNSPSISASASTRSPKRGEDVTLSSTVRNSAGFVRNAPLSLTVPTAGLSVKDPAVKPQCVAHSGAQCPSDWQWDADKGTMTGSVPFLPIGGSLDVSLVAVADKDLPKASYDLTASISALGDVDTTDNTAHVPVEYGWTAGDVSARFVQVKADNTQSDIVDPVKLDTHVGDSYEAKPLDEGKVPEGYRLAFMPDNAKGTVPSDSVSVVFYYIPKDSTEQSPLEFETRYEPDASLAYGVQKVKTEGQQGQSEKVTSYAFDRQSGKLVSTSAQRTVSRPVTRVVGVGNREMKRVMRIVHFRDRATNDSVAPDQKDSVELTHSARVNAQSGALEGDSWSTGVWPVVRVPSSERYVRSIADVPGLSDSSATEDTEFTVWFDHAVVSVEQKQSHTRRVHFVDKLTGKKLRDDALQTVELTRVNEKDLATSEVSEGAWSEGVFAKLTVDPIVNYTASVAEVPEIKATEDLEVTVEFDHVHESVAESKTLTRRIHFRDKLSGKKLKDDVVQTAELSRVNEKDLATSEVSEGVWSEGMFAKLSVETLDGYTASLESVPEAKAIKDTEVTVEYTPVAEPVTQVPTVKTDTPQKKPVLAKTGVNVATGFVMILLLAATGVTLQMKMREHTKE</sequence>
<evidence type="ECO:0000256" key="1">
    <source>
        <dbReference type="ARBA" id="ARBA00022729"/>
    </source>
</evidence>
<evidence type="ECO:0000259" key="5">
    <source>
        <dbReference type="PROSITE" id="PS51109"/>
    </source>
</evidence>
<evidence type="ECO:0000256" key="4">
    <source>
        <dbReference type="SAM" id="Phobius"/>
    </source>
</evidence>
<accession>A0A261F511</accession>
<keyword evidence="4" id="KW-0812">Transmembrane</keyword>
<dbReference type="AlphaFoldDB" id="A0A261F511"/>
<feature type="transmembrane region" description="Helical" evidence="4">
    <location>
        <begin position="1076"/>
        <end position="1096"/>
    </location>
</feature>
<name>A0A261F511_9BIFI</name>
<dbReference type="Pfam" id="PF06458">
    <property type="entry name" value="MucBP"/>
    <property type="match status" value="1"/>
</dbReference>
<feature type="domain" description="G5" evidence="5">
    <location>
        <begin position="692"/>
        <end position="772"/>
    </location>
</feature>
<keyword evidence="2" id="KW-0677">Repeat</keyword>
<gene>
    <name evidence="6" type="ORF">ALMA_0688</name>
</gene>